<dbReference type="AlphaFoldDB" id="A0AAW2H112"/>
<feature type="compositionally biased region" description="Polar residues" evidence="1">
    <location>
        <begin position="104"/>
        <end position="113"/>
    </location>
</feature>
<dbReference type="EMBL" id="JADYXP020000001">
    <property type="protein sequence ID" value="KAL0133260.1"/>
    <property type="molecule type" value="Genomic_DNA"/>
</dbReference>
<proteinExistence type="predicted"/>
<dbReference type="Proteomes" id="UP001430953">
    <property type="component" value="Unassembled WGS sequence"/>
</dbReference>
<evidence type="ECO:0000313" key="2">
    <source>
        <dbReference type="EMBL" id="KAL0133260.1"/>
    </source>
</evidence>
<comment type="caution">
    <text evidence="2">The sequence shown here is derived from an EMBL/GenBank/DDBJ whole genome shotgun (WGS) entry which is preliminary data.</text>
</comment>
<protein>
    <submittedName>
        <fullName evidence="2">Uncharacterized protein</fullName>
    </submittedName>
</protein>
<organism evidence="2 3">
    <name type="scientific">Cardiocondyla obscurior</name>
    <dbReference type="NCBI Taxonomy" id="286306"/>
    <lineage>
        <taxon>Eukaryota</taxon>
        <taxon>Metazoa</taxon>
        <taxon>Ecdysozoa</taxon>
        <taxon>Arthropoda</taxon>
        <taxon>Hexapoda</taxon>
        <taxon>Insecta</taxon>
        <taxon>Pterygota</taxon>
        <taxon>Neoptera</taxon>
        <taxon>Endopterygota</taxon>
        <taxon>Hymenoptera</taxon>
        <taxon>Apocrita</taxon>
        <taxon>Aculeata</taxon>
        <taxon>Formicoidea</taxon>
        <taxon>Formicidae</taxon>
        <taxon>Myrmicinae</taxon>
        <taxon>Cardiocondyla</taxon>
    </lineage>
</organism>
<reference evidence="2 3" key="1">
    <citation type="submission" date="2023-03" db="EMBL/GenBank/DDBJ databases">
        <title>High recombination rates correlate with genetic variation in Cardiocondyla obscurior ants.</title>
        <authorList>
            <person name="Errbii M."/>
        </authorList>
    </citation>
    <scope>NUCLEOTIDE SEQUENCE [LARGE SCALE GENOMIC DNA]</scope>
    <source>
        <strain evidence="2">Alpha-2009</strain>
        <tissue evidence="2">Whole body</tissue>
    </source>
</reference>
<evidence type="ECO:0000313" key="3">
    <source>
        <dbReference type="Proteomes" id="UP001430953"/>
    </source>
</evidence>
<keyword evidence="3" id="KW-1185">Reference proteome</keyword>
<name>A0AAW2H112_9HYME</name>
<feature type="compositionally biased region" description="Basic and acidic residues" evidence="1">
    <location>
        <begin position="123"/>
        <end position="133"/>
    </location>
</feature>
<sequence>MRQLTLPHSIGRIPAAITDRISLAIASRAYSTDYPALKQLRKIFRRSIYKGSIGSATNEFPFRFAPAEMAFQSMRQISVTICRRTVSLVPPSDSTERNGFPIAINNTFPTNGDTKSRERRRRNGESHGGIKRERQKVVDTVGFPINANYDSFITVVIRIRKWVLRRLPAWRFVRQARSDFGFCHW</sequence>
<feature type="region of interest" description="Disordered" evidence="1">
    <location>
        <begin position="99"/>
        <end position="133"/>
    </location>
</feature>
<evidence type="ECO:0000256" key="1">
    <source>
        <dbReference type="SAM" id="MobiDB-lite"/>
    </source>
</evidence>
<gene>
    <name evidence="2" type="ORF">PUN28_000797</name>
</gene>
<accession>A0AAW2H112</accession>